<evidence type="ECO:0000313" key="1">
    <source>
        <dbReference type="EMBL" id="ABY39145.1"/>
    </source>
</evidence>
<dbReference type="Proteomes" id="UP000008545">
    <property type="component" value="Chromosome II"/>
</dbReference>
<dbReference type="AlphaFoldDB" id="A9WXH9"/>
<dbReference type="EMBL" id="CP000912">
    <property type="protein sequence ID" value="ABY39145.1"/>
    <property type="molecule type" value="Genomic_DNA"/>
</dbReference>
<sequence length="64" mass="7417">MGIRCARFATEVFHPKAERFTAFRFFHFFNDNAHHAAPRQNLVAPGKVFLQNMTPEKPLPLFLS</sequence>
<name>A9WXH9_BRUSI</name>
<evidence type="ECO:0000313" key="2">
    <source>
        <dbReference type="Proteomes" id="UP000008545"/>
    </source>
</evidence>
<reference evidence="1 2" key="1">
    <citation type="submission" date="2007-12" db="EMBL/GenBank/DDBJ databases">
        <title>Brucella suis ATCC 23445 whole genome shotgun sequencing project.</title>
        <authorList>
            <person name="Setubal J.C."/>
            <person name="Bowns C."/>
            <person name="Boyle S."/>
            <person name="Crasta O.R."/>
            <person name="Czar M.J."/>
            <person name="Dharmanolla C."/>
            <person name="Gillespie J.J."/>
            <person name="Kenyon R.W."/>
            <person name="Lu J."/>
            <person name="Mane S."/>
            <person name="Mohapatra S."/>
            <person name="Nagrani S."/>
            <person name="Purkayastha A."/>
            <person name="Rajasimha H.K."/>
            <person name="Shallom J.M."/>
            <person name="Shallom S."/>
            <person name="Shukla M."/>
            <person name="Snyder E.E."/>
            <person name="Sobral B.W."/>
            <person name="Wattam A.R."/>
            <person name="Will R."/>
            <person name="Williams K."/>
            <person name="Yoo H."/>
            <person name="Bruce D."/>
            <person name="Detter C."/>
            <person name="Munk C."/>
            <person name="Brettin T.S."/>
        </authorList>
    </citation>
    <scope>NUCLEOTIDE SEQUENCE [LARGE SCALE GENOMIC DNA]</scope>
    <source>
        <strain evidence="2">ATCC 23445 / NCTC 10510</strain>
    </source>
</reference>
<gene>
    <name evidence="1" type="ordered locus">BSUIS_B0121</name>
</gene>
<proteinExistence type="predicted"/>
<protein>
    <submittedName>
        <fullName evidence="1">Uncharacterized protein</fullName>
    </submittedName>
</protein>
<dbReference type="KEGG" id="bmt:BSUIS_B0121"/>
<accession>A9WXH9</accession>
<dbReference type="HOGENOM" id="CLU_3059250_0_0_5"/>
<organism evidence="1 2">
    <name type="scientific">Brucella suis (strain ATCC 23445 / NCTC 10510)</name>
    <dbReference type="NCBI Taxonomy" id="470137"/>
    <lineage>
        <taxon>Bacteria</taxon>
        <taxon>Pseudomonadati</taxon>
        <taxon>Pseudomonadota</taxon>
        <taxon>Alphaproteobacteria</taxon>
        <taxon>Hyphomicrobiales</taxon>
        <taxon>Brucellaceae</taxon>
        <taxon>Brucella/Ochrobactrum group</taxon>
        <taxon>Brucella</taxon>
    </lineage>
</organism>